<dbReference type="PANTHER" id="PTHR39181">
    <property type="entry name" value="TYROSINE-PROTEIN PHOSPHATASE YWQE"/>
    <property type="match status" value="1"/>
</dbReference>
<gene>
    <name evidence="6" type="ORF">CD33_18340</name>
</gene>
<dbReference type="Pfam" id="PF19567">
    <property type="entry name" value="CpsB_CapC"/>
    <property type="match status" value="1"/>
</dbReference>
<reference evidence="6 7" key="1">
    <citation type="submission" date="2014-02" db="EMBL/GenBank/DDBJ databases">
        <title>Draft genome sequence of Lysinibacillus sinduriensis JCM 15800.</title>
        <authorList>
            <person name="Zhang F."/>
            <person name="Wang G."/>
            <person name="Zhang L."/>
        </authorList>
    </citation>
    <scope>NUCLEOTIDE SEQUENCE [LARGE SCALE GENOMIC DNA]</scope>
    <source>
        <strain evidence="6 7">JCM 15800</strain>
    </source>
</reference>
<evidence type="ECO:0000256" key="3">
    <source>
        <dbReference type="ARBA" id="ARBA00022912"/>
    </source>
</evidence>
<dbReference type="PANTHER" id="PTHR39181:SF1">
    <property type="entry name" value="TYROSINE-PROTEIN PHOSPHATASE YWQE"/>
    <property type="match status" value="1"/>
</dbReference>
<keyword evidence="2 5" id="KW-0378">Hydrolase</keyword>
<dbReference type="SUPFAM" id="SSF89550">
    <property type="entry name" value="PHP domain-like"/>
    <property type="match status" value="1"/>
</dbReference>
<comment type="caution">
    <text evidence="6">The sequence shown here is derived from an EMBL/GenBank/DDBJ whole genome shotgun (WGS) entry which is preliminary data.</text>
</comment>
<comment type="similarity">
    <text evidence="1 5">Belongs to the metallo-dependent hydrolases superfamily. CpsB/CapC family.</text>
</comment>
<dbReference type="OrthoDB" id="9788539at2"/>
<dbReference type="Proteomes" id="UP000030408">
    <property type="component" value="Unassembled WGS sequence"/>
</dbReference>
<dbReference type="PIRSF" id="PIRSF016557">
    <property type="entry name" value="Caps_synth_CpsB"/>
    <property type="match status" value="1"/>
</dbReference>
<dbReference type="InterPro" id="IPR016667">
    <property type="entry name" value="Caps_polysacc_synth_CpsB/CapC"/>
</dbReference>
<evidence type="ECO:0000256" key="2">
    <source>
        <dbReference type="ARBA" id="ARBA00022801"/>
    </source>
</evidence>
<comment type="catalytic activity">
    <reaction evidence="4 5">
        <text>O-phospho-L-tyrosyl-[protein] + H2O = L-tyrosyl-[protein] + phosphate</text>
        <dbReference type="Rhea" id="RHEA:10684"/>
        <dbReference type="Rhea" id="RHEA-COMP:10136"/>
        <dbReference type="Rhea" id="RHEA-COMP:20101"/>
        <dbReference type="ChEBI" id="CHEBI:15377"/>
        <dbReference type="ChEBI" id="CHEBI:43474"/>
        <dbReference type="ChEBI" id="CHEBI:46858"/>
        <dbReference type="ChEBI" id="CHEBI:61978"/>
        <dbReference type="EC" id="3.1.3.48"/>
    </reaction>
</comment>
<evidence type="ECO:0000313" key="6">
    <source>
        <dbReference type="EMBL" id="KGR73968.1"/>
    </source>
</evidence>
<dbReference type="STRING" id="1384057.CD33_18340"/>
<proteinExistence type="inferred from homology"/>
<evidence type="ECO:0000256" key="1">
    <source>
        <dbReference type="ARBA" id="ARBA00005750"/>
    </source>
</evidence>
<keyword evidence="3 5" id="KW-0904">Protein phosphatase</keyword>
<sequence length="254" mass="28958">MIDMHSHILWKVDDGPSTKEESLALLEQAAKEGITDVISTSHSQHPQYDADYGVVLEKITELQKELNRRQIPIVLHSGHEVRLTEKLVTAIQEGRIHLLADSKYLLLELPSSHIPNYTKKMIHALLMEGITPIIAHPERNKGVAEKPERLERLIREGALAQITAGSLAGHFGKSVQQLSLNLVRANLVHTYGSDVHNQTTRPLLFESGLRFLEKKKEFEAIEMLLHNNKMIVEKKSFVLFEPEIVQPRRWWSLL</sequence>
<dbReference type="EMBL" id="JPVO01000055">
    <property type="protein sequence ID" value="KGR73968.1"/>
    <property type="molecule type" value="Genomic_DNA"/>
</dbReference>
<dbReference type="GO" id="GO:0030145">
    <property type="term" value="F:manganese ion binding"/>
    <property type="evidence" value="ECO:0007669"/>
    <property type="project" value="UniProtKB-UniRule"/>
</dbReference>
<dbReference type="EC" id="3.1.3.48" evidence="5"/>
<accession>A0A0A3HUJ3</accession>
<dbReference type="Gene3D" id="3.20.20.140">
    <property type="entry name" value="Metal-dependent hydrolases"/>
    <property type="match status" value="1"/>
</dbReference>
<name>A0A0A3HUJ3_9BACL</name>
<keyword evidence="7" id="KW-1185">Reference proteome</keyword>
<dbReference type="eggNOG" id="COG4464">
    <property type="taxonomic scope" value="Bacteria"/>
</dbReference>
<evidence type="ECO:0000256" key="5">
    <source>
        <dbReference type="PIRNR" id="PIRNR016557"/>
    </source>
</evidence>
<dbReference type="InterPro" id="IPR016195">
    <property type="entry name" value="Pol/histidinol_Pase-like"/>
</dbReference>
<protein>
    <recommendedName>
        <fullName evidence="5">Tyrosine-protein phosphatase</fullName>
        <ecNumber evidence="5">3.1.3.48</ecNumber>
    </recommendedName>
</protein>
<evidence type="ECO:0000256" key="4">
    <source>
        <dbReference type="ARBA" id="ARBA00051722"/>
    </source>
</evidence>
<dbReference type="AlphaFoldDB" id="A0A0A3HUJ3"/>
<organism evidence="6 7">
    <name type="scientific">Ureibacillus sinduriensis BLB-1 = JCM 15800</name>
    <dbReference type="NCBI Taxonomy" id="1384057"/>
    <lineage>
        <taxon>Bacteria</taxon>
        <taxon>Bacillati</taxon>
        <taxon>Bacillota</taxon>
        <taxon>Bacilli</taxon>
        <taxon>Bacillales</taxon>
        <taxon>Caryophanaceae</taxon>
        <taxon>Ureibacillus</taxon>
    </lineage>
</organism>
<evidence type="ECO:0000313" key="7">
    <source>
        <dbReference type="Proteomes" id="UP000030408"/>
    </source>
</evidence>
<dbReference type="GO" id="GO:0004725">
    <property type="term" value="F:protein tyrosine phosphatase activity"/>
    <property type="evidence" value="ECO:0007669"/>
    <property type="project" value="UniProtKB-UniRule"/>
</dbReference>